<dbReference type="InterPro" id="IPR001480">
    <property type="entry name" value="Bulb-type_lectin_dom"/>
</dbReference>
<dbReference type="SUPFAM" id="SSF56112">
    <property type="entry name" value="Protein kinase-like (PK-like)"/>
    <property type="match status" value="1"/>
</dbReference>
<reference evidence="10 11" key="1">
    <citation type="journal article" date="2019" name="Genome Biol. Evol.">
        <title>Insights into the evolution of the New World diploid cottons (Gossypium, subgenus Houzingenia) based on genome sequencing.</title>
        <authorList>
            <person name="Grover C.E."/>
            <person name="Arick M.A. 2nd"/>
            <person name="Thrash A."/>
            <person name="Conover J.L."/>
            <person name="Sanders W.S."/>
            <person name="Peterson D.G."/>
            <person name="Frelichowski J.E."/>
            <person name="Scheffler J.A."/>
            <person name="Scheffler B.E."/>
            <person name="Wendel J.F."/>
        </authorList>
    </citation>
    <scope>NUCLEOTIDE SEQUENCE [LARGE SCALE GENOMIC DNA]</scope>
    <source>
        <strain evidence="10">0</strain>
        <tissue evidence="10">Leaf</tissue>
    </source>
</reference>
<evidence type="ECO:0000259" key="8">
    <source>
        <dbReference type="PROSITE" id="PS50011"/>
    </source>
</evidence>
<name>A0A7J9GN33_9ROSI</name>
<dbReference type="InterPro" id="IPR008271">
    <property type="entry name" value="Ser/Thr_kinase_AS"/>
</dbReference>
<evidence type="ECO:0000259" key="9">
    <source>
        <dbReference type="PROSITE" id="PS50927"/>
    </source>
</evidence>
<dbReference type="PROSITE" id="PS50011">
    <property type="entry name" value="PROTEIN_KINASE_DOM"/>
    <property type="match status" value="1"/>
</dbReference>
<keyword evidence="6" id="KW-1015">Disulfide bond</keyword>
<evidence type="ECO:0000256" key="5">
    <source>
        <dbReference type="ARBA" id="ARBA00023136"/>
    </source>
</evidence>
<dbReference type="PANTHER" id="PTHR47974:SF19">
    <property type="entry name" value="RECEPTOR-LIKE SERINE_THREONINE-PROTEIN KINASE"/>
    <property type="match status" value="1"/>
</dbReference>
<dbReference type="EMBL" id="JABFAD010000005">
    <property type="protein sequence ID" value="MBA0798961.1"/>
    <property type="molecule type" value="Genomic_DNA"/>
</dbReference>
<dbReference type="SMART" id="SM00220">
    <property type="entry name" value="S_TKc"/>
    <property type="match status" value="1"/>
</dbReference>
<keyword evidence="4" id="KW-1133">Transmembrane helix</keyword>
<dbReference type="GO" id="GO:0005524">
    <property type="term" value="F:ATP binding"/>
    <property type="evidence" value="ECO:0007669"/>
    <property type="project" value="InterPro"/>
</dbReference>
<dbReference type="InterPro" id="IPR011009">
    <property type="entry name" value="Kinase-like_dom_sf"/>
</dbReference>
<accession>A0A7J9GN33</accession>
<evidence type="ECO:0008006" key="12">
    <source>
        <dbReference type="Google" id="ProtNLM"/>
    </source>
</evidence>
<organism evidence="10 11">
    <name type="scientific">Gossypium harknessii</name>
    <dbReference type="NCBI Taxonomy" id="34285"/>
    <lineage>
        <taxon>Eukaryota</taxon>
        <taxon>Viridiplantae</taxon>
        <taxon>Streptophyta</taxon>
        <taxon>Embryophyta</taxon>
        <taxon>Tracheophyta</taxon>
        <taxon>Spermatophyta</taxon>
        <taxon>Magnoliopsida</taxon>
        <taxon>eudicotyledons</taxon>
        <taxon>Gunneridae</taxon>
        <taxon>Pentapetalae</taxon>
        <taxon>rosids</taxon>
        <taxon>malvids</taxon>
        <taxon>Malvales</taxon>
        <taxon>Malvaceae</taxon>
        <taxon>Malvoideae</taxon>
        <taxon>Gossypium</taxon>
    </lineage>
</organism>
<evidence type="ECO:0000256" key="4">
    <source>
        <dbReference type="ARBA" id="ARBA00022989"/>
    </source>
</evidence>
<feature type="domain" description="Bulb-type lectin" evidence="9">
    <location>
        <begin position="48"/>
        <end position="188"/>
    </location>
</feature>
<evidence type="ECO:0000313" key="11">
    <source>
        <dbReference type="Proteomes" id="UP000593560"/>
    </source>
</evidence>
<dbReference type="Pfam" id="PF07714">
    <property type="entry name" value="PK_Tyr_Ser-Thr"/>
    <property type="match status" value="1"/>
</dbReference>
<dbReference type="PROSITE" id="PS00108">
    <property type="entry name" value="PROTEIN_KINASE_ST"/>
    <property type="match status" value="1"/>
</dbReference>
<keyword evidence="7" id="KW-0325">Glycoprotein</keyword>
<sequence>MEKKPKKPSCLCAILFTGTASKAGVRLEIAHFVICKTKMPMRQLSLGADTISANQSLSGNQTIVSSGENFVLGFFTPGKSSNYYIGIWYGGKVSEQTPVWVANREIPVRDIYSSELKVSDEDPAPGFFSLELDSRGTNQNLILWNRTEYFWASGPWGRPNCSATMLVLAGGDQFLESRNTTFPAHPQITIAGLLSLKQLGQDDVTGKTLYIKMMDSNISNESSSTNRKRVINRKKVHSWSLDTEIYTRQPRNSLKKWEKGAFGIVFRGTLPGGSTIAVKKLESINQGEKQFRAEVNTIGKINHINLVRLRGFCLEARGLAYLHENCVNSIIYCDIKPENILLDVDNCSKLADFGLANLLGREFSRVLSTMRGTVSYLAPERISGVAITPKADVYSFGMMLLELV</sequence>
<gene>
    <name evidence="10" type="ORF">Gohar_009506</name>
</gene>
<dbReference type="PANTHER" id="PTHR47974">
    <property type="entry name" value="OS07G0415500 PROTEIN"/>
    <property type="match status" value="1"/>
</dbReference>
<dbReference type="SMART" id="SM00108">
    <property type="entry name" value="B_lectin"/>
    <property type="match status" value="1"/>
</dbReference>
<protein>
    <recommendedName>
        <fullName evidence="12">Protein kinase domain-containing protein</fullName>
    </recommendedName>
</protein>
<evidence type="ECO:0000256" key="1">
    <source>
        <dbReference type="ARBA" id="ARBA00004167"/>
    </source>
</evidence>
<proteinExistence type="predicted"/>
<dbReference type="Gene3D" id="2.90.10.10">
    <property type="entry name" value="Bulb-type lectin domain"/>
    <property type="match status" value="1"/>
</dbReference>
<dbReference type="PROSITE" id="PS50927">
    <property type="entry name" value="BULB_LECTIN"/>
    <property type="match status" value="1"/>
</dbReference>
<dbReference type="OrthoDB" id="643280at2759"/>
<evidence type="ECO:0000256" key="7">
    <source>
        <dbReference type="ARBA" id="ARBA00023180"/>
    </source>
</evidence>
<dbReference type="Gene3D" id="1.10.510.10">
    <property type="entry name" value="Transferase(Phosphotransferase) domain 1"/>
    <property type="match status" value="1"/>
</dbReference>
<keyword evidence="3" id="KW-0732">Signal</keyword>
<keyword evidence="5" id="KW-0472">Membrane</keyword>
<dbReference type="AlphaFoldDB" id="A0A7J9GN33"/>
<dbReference type="InterPro" id="IPR001245">
    <property type="entry name" value="Ser-Thr/Tyr_kinase_cat_dom"/>
</dbReference>
<comment type="subcellular location">
    <subcellularLocation>
        <location evidence="1">Membrane</location>
        <topology evidence="1">Single-pass membrane protein</topology>
    </subcellularLocation>
</comment>
<keyword evidence="2" id="KW-0812">Transmembrane</keyword>
<evidence type="ECO:0000256" key="3">
    <source>
        <dbReference type="ARBA" id="ARBA00022729"/>
    </source>
</evidence>
<dbReference type="Gene3D" id="3.30.200.20">
    <property type="entry name" value="Phosphorylase Kinase, domain 1"/>
    <property type="match status" value="1"/>
</dbReference>
<dbReference type="GO" id="GO:0016020">
    <property type="term" value="C:membrane"/>
    <property type="evidence" value="ECO:0007669"/>
    <property type="project" value="UniProtKB-SubCell"/>
</dbReference>
<evidence type="ECO:0000256" key="2">
    <source>
        <dbReference type="ARBA" id="ARBA00022692"/>
    </source>
</evidence>
<evidence type="ECO:0000256" key="6">
    <source>
        <dbReference type="ARBA" id="ARBA00023157"/>
    </source>
</evidence>
<comment type="caution">
    <text evidence="10">The sequence shown here is derived from an EMBL/GenBank/DDBJ whole genome shotgun (WGS) entry which is preliminary data.</text>
</comment>
<dbReference type="InterPro" id="IPR000719">
    <property type="entry name" value="Prot_kinase_dom"/>
</dbReference>
<evidence type="ECO:0000313" key="10">
    <source>
        <dbReference type="EMBL" id="MBA0798961.1"/>
    </source>
</evidence>
<dbReference type="InterPro" id="IPR036426">
    <property type="entry name" value="Bulb-type_lectin_dom_sf"/>
</dbReference>
<dbReference type="Proteomes" id="UP000593560">
    <property type="component" value="Unassembled WGS sequence"/>
</dbReference>
<dbReference type="GO" id="GO:0004672">
    <property type="term" value="F:protein kinase activity"/>
    <property type="evidence" value="ECO:0007669"/>
    <property type="project" value="InterPro"/>
</dbReference>
<dbReference type="Pfam" id="PF00069">
    <property type="entry name" value="Pkinase"/>
    <property type="match status" value="1"/>
</dbReference>
<keyword evidence="11" id="KW-1185">Reference proteome</keyword>
<feature type="domain" description="Protein kinase" evidence="8">
    <location>
        <begin position="251"/>
        <end position="404"/>
    </location>
</feature>